<keyword evidence="11" id="KW-1185">Reference proteome</keyword>
<keyword evidence="5 9" id="KW-0812">Transmembrane</keyword>
<organism evidence="10 11">
    <name type="scientific">Georgenia subflava</name>
    <dbReference type="NCBI Taxonomy" id="1622177"/>
    <lineage>
        <taxon>Bacteria</taxon>
        <taxon>Bacillati</taxon>
        <taxon>Actinomycetota</taxon>
        <taxon>Actinomycetes</taxon>
        <taxon>Micrococcales</taxon>
        <taxon>Bogoriellaceae</taxon>
        <taxon>Georgenia</taxon>
    </lineage>
</organism>
<proteinExistence type="predicted"/>
<dbReference type="RefSeq" id="WP_152193486.1">
    <property type="nucleotide sequence ID" value="NZ_VUKD01000001.1"/>
</dbReference>
<feature type="transmembrane region" description="Helical" evidence="9">
    <location>
        <begin position="217"/>
        <end position="241"/>
    </location>
</feature>
<evidence type="ECO:0000256" key="8">
    <source>
        <dbReference type="ARBA" id="ARBA00039381"/>
    </source>
</evidence>
<sequence length="350" mass="35814">MNAVLSRVRALPRWESALVLVLVAELAFFGAMNPRFIDPDRLLFAMSDFVYLGIVALPLAVVMMTGGIDISFGSVASLAAIVTGVTFQTGLNIWLAVLVGLLAAALAGVVNGSAILITGAQPMVITLGSQFLFAGLALGASGLGGVSSFEGISGLPESFLELAGGETLGLPNMLVIFAVLAVAAAVLLGRTAFGRQARLIGANPQAARYAGFRSQQVLVSTYLLTALAAGLVGVLLTSYVGSARADIGAGLLMPTLTLVVIGGVSMYGGEGSIGGVVIATFVIGFLQQGLRFMGLSENQVAVATGAALVLVASLRWWTGHLSESWKNRRARRIGDGAARPATEGVPASAP</sequence>
<dbReference type="GO" id="GO:0005886">
    <property type="term" value="C:plasma membrane"/>
    <property type="evidence" value="ECO:0007669"/>
    <property type="project" value="UniProtKB-SubCell"/>
</dbReference>
<evidence type="ECO:0000256" key="6">
    <source>
        <dbReference type="ARBA" id="ARBA00022989"/>
    </source>
</evidence>
<accession>A0A6N7EBU2</accession>
<keyword evidence="6 9" id="KW-1133">Transmembrane helix</keyword>
<evidence type="ECO:0000256" key="2">
    <source>
        <dbReference type="ARBA" id="ARBA00022448"/>
    </source>
</evidence>
<dbReference type="PANTHER" id="PTHR32196">
    <property type="entry name" value="ABC TRANSPORTER PERMEASE PROTEIN YPHD-RELATED-RELATED"/>
    <property type="match status" value="1"/>
</dbReference>
<feature type="transmembrane region" description="Helical" evidence="9">
    <location>
        <begin position="42"/>
        <end position="63"/>
    </location>
</feature>
<feature type="transmembrane region" description="Helical" evidence="9">
    <location>
        <begin position="17"/>
        <end position="36"/>
    </location>
</feature>
<dbReference type="CDD" id="cd06579">
    <property type="entry name" value="TM_PBP1_transp_AraH_like"/>
    <property type="match status" value="1"/>
</dbReference>
<dbReference type="Pfam" id="PF02653">
    <property type="entry name" value="BPD_transp_2"/>
    <property type="match status" value="1"/>
</dbReference>
<feature type="transmembrane region" description="Helical" evidence="9">
    <location>
        <begin position="247"/>
        <end position="267"/>
    </location>
</feature>
<feature type="transmembrane region" description="Helical" evidence="9">
    <location>
        <begin position="169"/>
        <end position="189"/>
    </location>
</feature>
<feature type="transmembrane region" description="Helical" evidence="9">
    <location>
        <begin position="300"/>
        <end position="318"/>
    </location>
</feature>
<dbReference type="InterPro" id="IPR001851">
    <property type="entry name" value="ABC_transp_permease"/>
</dbReference>
<comment type="subcellular location">
    <subcellularLocation>
        <location evidence="1">Cell membrane</location>
        <topology evidence="1">Multi-pass membrane protein</topology>
    </subcellularLocation>
</comment>
<keyword evidence="7 9" id="KW-0472">Membrane</keyword>
<feature type="transmembrane region" description="Helical" evidence="9">
    <location>
        <begin position="93"/>
        <end position="119"/>
    </location>
</feature>
<keyword evidence="3" id="KW-1003">Cell membrane</keyword>
<keyword evidence="4" id="KW-0997">Cell inner membrane</keyword>
<evidence type="ECO:0000313" key="10">
    <source>
        <dbReference type="EMBL" id="MPV35589.1"/>
    </source>
</evidence>
<evidence type="ECO:0000256" key="4">
    <source>
        <dbReference type="ARBA" id="ARBA00022519"/>
    </source>
</evidence>
<feature type="transmembrane region" description="Helical" evidence="9">
    <location>
        <begin position="70"/>
        <end position="87"/>
    </location>
</feature>
<reference evidence="10 11" key="1">
    <citation type="submission" date="2019-10" db="EMBL/GenBank/DDBJ databases">
        <title>Georgenia wutianyii sp. nov. and Georgenia yuyongxinii sp. nov. isolated from plateau pika (Ochotona curzoniae) in the Qinghai-Tibet plateau of China.</title>
        <authorList>
            <person name="Tian Z."/>
        </authorList>
    </citation>
    <scope>NUCLEOTIDE SEQUENCE [LARGE SCALE GENOMIC DNA]</scope>
    <source>
        <strain evidence="10 11">JCM 19765</strain>
    </source>
</reference>
<feature type="transmembrane region" description="Helical" evidence="9">
    <location>
        <begin position="274"/>
        <end position="294"/>
    </location>
</feature>
<dbReference type="AlphaFoldDB" id="A0A6N7EBU2"/>
<dbReference type="OrthoDB" id="3468954at2"/>
<evidence type="ECO:0000256" key="7">
    <source>
        <dbReference type="ARBA" id="ARBA00023136"/>
    </source>
</evidence>
<gene>
    <name evidence="10" type="ORF">GB881_00750</name>
</gene>
<comment type="caution">
    <text evidence="10">The sequence shown here is derived from an EMBL/GenBank/DDBJ whole genome shotgun (WGS) entry which is preliminary data.</text>
</comment>
<dbReference type="PANTHER" id="PTHR32196:SF71">
    <property type="entry name" value="AUTOINDUCER 2 IMPORT SYSTEM PERMEASE PROTEIN LSRD"/>
    <property type="match status" value="1"/>
</dbReference>
<evidence type="ECO:0000256" key="9">
    <source>
        <dbReference type="SAM" id="Phobius"/>
    </source>
</evidence>
<evidence type="ECO:0000313" key="11">
    <source>
        <dbReference type="Proteomes" id="UP000437709"/>
    </source>
</evidence>
<evidence type="ECO:0000256" key="1">
    <source>
        <dbReference type="ARBA" id="ARBA00004651"/>
    </source>
</evidence>
<keyword evidence="2" id="KW-0813">Transport</keyword>
<protein>
    <recommendedName>
        <fullName evidence="8">Autoinducer 2 import system permease protein LsrD</fullName>
    </recommendedName>
</protein>
<evidence type="ECO:0000256" key="3">
    <source>
        <dbReference type="ARBA" id="ARBA00022475"/>
    </source>
</evidence>
<name>A0A6N7EBU2_9MICO</name>
<feature type="transmembrane region" description="Helical" evidence="9">
    <location>
        <begin position="131"/>
        <end position="149"/>
    </location>
</feature>
<dbReference type="Proteomes" id="UP000437709">
    <property type="component" value="Unassembled WGS sequence"/>
</dbReference>
<dbReference type="GO" id="GO:0022857">
    <property type="term" value="F:transmembrane transporter activity"/>
    <property type="evidence" value="ECO:0007669"/>
    <property type="project" value="InterPro"/>
</dbReference>
<dbReference type="EMBL" id="WHPC01000001">
    <property type="protein sequence ID" value="MPV35589.1"/>
    <property type="molecule type" value="Genomic_DNA"/>
</dbReference>
<evidence type="ECO:0000256" key="5">
    <source>
        <dbReference type="ARBA" id="ARBA00022692"/>
    </source>
</evidence>